<dbReference type="AlphaFoldDB" id="A0A7L4NUA5"/>
<organism evidence="2 3">
    <name type="scientific">Ceyx cyanopectus</name>
    <name type="common">Indigo-banded kingfisher</name>
    <dbReference type="NCBI Taxonomy" id="390723"/>
    <lineage>
        <taxon>Eukaryota</taxon>
        <taxon>Metazoa</taxon>
        <taxon>Chordata</taxon>
        <taxon>Craniata</taxon>
        <taxon>Vertebrata</taxon>
        <taxon>Euteleostomi</taxon>
        <taxon>Archelosauria</taxon>
        <taxon>Archosauria</taxon>
        <taxon>Dinosauria</taxon>
        <taxon>Saurischia</taxon>
        <taxon>Theropoda</taxon>
        <taxon>Coelurosauria</taxon>
        <taxon>Aves</taxon>
        <taxon>Neognathae</taxon>
        <taxon>Neoaves</taxon>
        <taxon>Telluraves</taxon>
        <taxon>Coraciimorphae</taxon>
        <taxon>Coraciiformes</taxon>
        <taxon>Alcedinidae</taxon>
        <taxon>Ceyx</taxon>
    </lineage>
</organism>
<dbReference type="OrthoDB" id="269822at2759"/>
<gene>
    <name evidence="2" type="primary">Plch1_1</name>
    <name evidence="2" type="ORF">CEYCYA_R13031</name>
</gene>
<sequence>ERQEAAGKPRASAGVVLRSKPSASPQVVNRHSTGSYIARYLSGFPGGAAEGRGVPEGACAAWHRGCGDPSCP</sequence>
<name>A0A7L4NUA5_9AVES</name>
<proteinExistence type="predicted"/>
<feature type="non-terminal residue" evidence="2">
    <location>
        <position position="1"/>
    </location>
</feature>
<dbReference type="EMBL" id="VYZU01370636">
    <property type="protein sequence ID" value="NXY92308.1"/>
    <property type="molecule type" value="Genomic_DNA"/>
</dbReference>
<evidence type="ECO:0000313" key="3">
    <source>
        <dbReference type="Proteomes" id="UP000586704"/>
    </source>
</evidence>
<accession>A0A7L4NUA5</accession>
<evidence type="ECO:0000256" key="1">
    <source>
        <dbReference type="SAM" id="MobiDB-lite"/>
    </source>
</evidence>
<feature type="region of interest" description="Disordered" evidence="1">
    <location>
        <begin position="1"/>
        <end position="28"/>
    </location>
</feature>
<feature type="non-terminal residue" evidence="2">
    <location>
        <position position="72"/>
    </location>
</feature>
<reference evidence="2 3" key="1">
    <citation type="submission" date="2020-02" db="EMBL/GenBank/DDBJ databases">
        <title>Bird 10,000 Genomes (B10K) Project - Family phase.</title>
        <authorList>
            <person name="Zhang G."/>
        </authorList>
    </citation>
    <scope>NUCLEOTIDE SEQUENCE [LARGE SCALE GENOMIC DNA]</scope>
    <source>
        <strain evidence="2">B10K-DU-013-51</strain>
        <tissue evidence="2">Mixed tissue sample</tissue>
    </source>
</reference>
<comment type="caution">
    <text evidence="2">The sequence shown here is derived from an EMBL/GenBank/DDBJ whole genome shotgun (WGS) entry which is preliminary data.</text>
</comment>
<keyword evidence="3" id="KW-1185">Reference proteome</keyword>
<dbReference type="Proteomes" id="UP000586704">
    <property type="component" value="Unassembled WGS sequence"/>
</dbReference>
<evidence type="ECO:0000313" key="2">
    <source>
        <dbReference type="EMBL" id="NXY92308.1"/>
    </source>
</evidence>
<protein>
    <submittedName>
        <fullName evidence="2">PLCH1 phosphodiesterase</fullName>
    </submittedName>
</protein>